<sequence length="237" mass="26328">MCGGENIYYTACGCWTGHVILYTCPRGQALGGSHCYGLEVAGVHRVEGYCITCKRRAEQMKRVGVEYSLAAGDRDEANARHGRAYVKELIRQEKEKAGETPWRPESSQEENKKRRWRVYYMDAGRGGDDGEAETKKVAEAERGSGGPRAPPSGLDMDDPLVLWKLHYSRISDPEEKARGAKSVSFAGSSGSQTSKISSSEGSSEDTEDEAWVVRPLRSSRPDQQQSRPREGSDEFWN</sequence>
<dbReference type="Proteomes" id="UP000272025">
    <property type="component" value="Unassembled WGS sequence"/>
</dbReference>
<protein>
    <submittedName>
        <fullName evidence="2">Uncharacterized protein</fullName>
    </submittedName>
</protein>
<dbReference type="AlphaFoldDB" id="A0A3N2Q2X5"/>
<dbReference type="RefSeq" id="XP_028468925.1">
    <property type="nucleotide sequence ID" value="XM_028606560.1"/>
</dbReference>
<keyword evidence="3" id="KW-1185">Reference proteome</keyword>
<feature type="compositionally biased region" description="Basic and acidic residues" evidence="1">
    <location>
        <begin position="227"/>
        <end position="237"/>
    </location>
</feature>
<feature type="compositionally biased region" description="Basic and acidic residues" evidence="1">
    <location>
        <begin position="125"/>
        <end position="142"/>
    </location>
</feature>
<gene>
    <name evidence="2" type="ORF">SODALDRAFT_112343</name>
</gene>
<proteinExistence type="predicted"/>
<evidence type="ECO:0000256" key="1">
    <source>
        <dbReference type="SAM" id="MobiDB-lite"/>
    </source>
</evidence>
<reference evidence="2 3" key="1">
    <citation type="journal article" date="2018" name="Mol. Ecol.">
        <title>The obligate alkalophilic soda-lake fungus Sodiomyces alkalinus has shifted to a protein diet.</title>
        <authorList>
            <person name="Grum-Grzhimaylo A.A."/>
            <person name="Falkoski D.L."/>
            <person name="van den Heuvel J."/>
            <person name="Valero-Jimenez C.A."/>
            <person name="Min B."/>
            <person name="Choi I.G."/>
            <person name="Lipzen A."/>
            <person name="Daum C.G."/>
            <person name="Aanen D.K."/>
            <person name="Tsang A."/>
            <person name="Henrissat B."/>
            <person name="Bilanenko E.N."/>
            <person name="de Vries R.P."/>
            <person name="van Kan J.A.L."/>
            <person name="Grigoriev I.V."/>
            <person name="Debets A.J.M."/>
        </authorList>
    </citation>
    <scope>NUCLEOTIDE SEQUENCE [LARGE SCALE GENOMIC DNA]</scope>
    <source>
        <strain evidence="2 3">F11</strain>
    </source>
</reference>
<feature type="region of interest" description="Disordered" evidence="1">
    <location>
        <begin position="173"/>
        <end position="237"/>
    </location>
</feature>
<feature type="region of interest" description="Disordered" evidence="1">
    <location>
        <begin position="123"/>
        <end position="157"/>
    </location>
</feature>
<name>A0A3N2Q2X5_SODAK</name>
<evidence type="ECO:0000313" key="2">
    <source>
        <dbReference type="EMBL" id="ROT41119.1"/>
    </source>
</evidence>
<organism evidence="2 3">
    <name type="scientific">Sodiomyces alkalinus (strain CBS 110278 / VKM F-3762 / F11)</name>
    <name type="common">Alkaliphilic filamentous fungus</name>
    <dbReference type="NCBI Taxonomy" id="1314773"/>
    <lineage>
        <taxon>Eukaryota</taxon>
        <taxon>Fungi</taxon>
        <taxon>Dikarya</taxon>
        <taxon>Ascomycota</taxon>
        <taxon>Pezizomycotina</taxon>
        <taxon>Sordariomycetes</taxon>
        <taxon>Hypocreomycetidae</taxon>
        <taxon>Glomerellales</taxon>
        <taxon>Plectosphaerellaceae</taxon>
        <taxon>Sodiomyces</taxon>
    </lineage>
</organism>
<accession>A0A3N2Q2X5</accession>
<dbReference type="OrthoDB" id="4800863at2759"/>
<evidence type="ECO:0000313" key="3">
    <source>
        <dbReference type="Proteomes" id="UP000272025"/>
    </source>
</evidence>
<dbReference type="EMBL" id="ML119052">
    <property type="protein sequence ID" value="ROT41119.1"/>
    <property type="molecule type" value="Genomic_DNA"/>
</dbReference>
<feature type="compositionally biased region" description="Low complexity" evidence="1">
    <location>
        <begin position="187"/>
        <end position="201"/>
    </location>
</feature>
<dbReference type="GeneID" id="39575038"/>